<dbReference type="EMBL" id="CAJGYM010000038">
    <property type="protein sequence ID" value="CAD6193772.1"/>
    <property type="molecule type" value="Genomic_DNA"/>
</dbReference>
<gene>
    <name evidence="2" type="ORF">CAUJ_LOCUS9691</name>
</gene>
<proteinExistence type="predicted"/>
<dbReference type="Proteomes" id="UP000835052">
    <property type="component" value="Unassembled WGS sequence"/>
</dbReference>
<feature type="signal peptide" evidence="1">
    <location>
        <begin position="1"/>
        <end position="18"/>
    </location>
</feature>
<comment type="caution">
    <text evidence="2">The sequence shown here is derived from an EMBL/GenBank/DDBJ whole genome shotgun (WGS) entry which is preliminary data.</text>
</comment>
<protein>
    <submittedName>
        <fullName evidence="2">Uncharacterized protein</fullName>
    </submittedName>
</protein>
<evidence type="ECO:0000256" key="1">
    <source>
        <dbReference type="SAM" id="SignalP"/>
    </source>
</evidence>
<keyword evidence="1" id="KW-0732">Signal</keyword>
<keyword evidence="3" id="KW-1185">Reference proteome</keyword>
<evidence type="ECO:0000313" key="3">
    <source>
        <dbReference type="Proteomes" id="UP000835052"/>
    </source>
</evidence>
<accession>A0A8S1HFK2</accession>
<sequence length="206" mass="22675">MKASIVILLLGLVAIIIASPDDAEDDSAAKIASDLQNLEKADVSSDSSRRKFFPGIPAELMAYKLDENTVRQEFVKFFLEIQRKSPPGGFPSWFALALDKHDASIVILLLGLVAIIIASPDDAEDDSAAKIASDLQNLEKADVSSDSSRRKFFPGIPAELMAYKLDENTVRQEFVKFFLEIQRKSPPGGFPSWFALALDKHDESSD</sequence>
<reference evidence="2" key="1">
    <citation type="submission" date="2020-10" db="EMBL/GenBank/DDBJ databases">
        <authorList>
            <person name="Kikuchi T."/>
        </authorList>
    </citation>
    <scope>NUCLEOTIDE SEQUENCE</scope>
    <source>
        <strain evidence="2">NKZ352</strain>
    </source>
</reference>
<name>A0A8S1HFK2_9PELO</name>
<feature type="chain" id="PRO_5035819375" evidence="1">
    <location>
        <begin position="19"/>
        <end position="206"/>
    </location>
</feature>
<evidence type="ECO:0000313" key="2">
    <source>
        <dbReference type="EMBL" id="CAD6193772.1"/>
    </source>
</evidence>
<dbReference type="AlphaFoldDB" id="A0A8S1HFK2"/>
<organism evidence="2 3">
    <name type="scientific">Caenorhabditis auriculariae</name>
    <dbReference type="NCBI Taxonomy" id="2777116"/>
    <lineage>
        <taxon>Eukaryota</taxon>
        <taxon>Metazoa</taxon>
        <taxon>Ecdysozoa</taxon>
        <taxon>Nematoda</taxon>
        <taxon>Chromadorea</taxon>
        <taxon>Rhabditida</taxon>
        <taxon>Rhabditina</taxon>
        <taxon>Rhabditomorpha</taxon>
        <taxon>Rhabditoidea</taxon>
        <taxon>Rhabditidae</taxon>
        <taxon>Peloderinae</taxon>
        <taxon>Caenorhabditis</taxon>
    </lineage>
</organism>